<evidence type="ECO:0000313" key="1">
    <source>
        <dbReference type="EMBL" id="CEG41067.1"/>
    </source>
</evidence>
<dbReference type="GeneID" id="36406291"/>
<name>A0A0N7L5C2_PLAHL</name>
<dbReference type="AlphaFoldDB" id="A0A0N7L5C2"/>
<reference evidence="2" key="1">
    <citation type="submission" date="2014-09" db="EMBL/GenBank/DDBJ databases">
        <authorList>
            <person name="Sharma Rahul"/>
            <person name="Thines Marco"/>
        </authorList>
    </citation>
    <scope>NUCLEOTIDE SEQUENCE [LARGE SCALE GENOMIC DNA]</scope>
</reference>
<proteinExistence type="predicted"/>
<organism evidence="1 2">
    <name type="scientific">Plasmopara halstedii</name>
    <name type="common">Downy mildew of sunflower</name>
    <dbReference type="NCBI Taxonomy" id="4781"/>
    <lineage>
        <taxon>Eukaryota</taxon>
        <taxon>Sar</taxon>
        <taxon>Stramenopiles</taxon>
        <taxon>Oomycota</taxon>
        <taxon>Peronosporomycetes</taxon>
        <taxon>Peronosporales</taxon>
        <taxon>Peronosporaceae</taxon>
        <taxon>Plasmopara</taxon>
    </lineage>
</organism>
<evidence type="ECO:0000313" key="2">
    <source>
        <dbReference type="Proteomes" id="UP000054928"/>
    </source>
</evidence>
<dbReference type="EMBL" id="CCYD01000524">
    <property type="protein sequence ID" value="CEG41067.1"/>
    <property type="molecule type" value="Genomic_DNA"/>
</dbReference>
<dbReference type="Proteomes" id="UP000054928">
    <property type="component" value="Unassembled WGS sequence"/>
</dbReference>
<dbReference type="RefSeq" id="XP_024577436.1">
    <property type="nucleotide sequence ID" value="XM_024726795.1"/>
</dbReference>
<accession>A0A0N7L5C2</accession>
<protein>
    <submittedName>
        <fullName evidence="1">Uncharacterized protein</fullName>
    </submittedName>
</protein>
<sequence length="108" mass="12206">MTRLSLNWTETTNYCEFSVIVQIYIQTDCRFSAIVASSFVLTAETHQQRRQEALKTCNRKQKSSSSAWLTGCARAERHCHDMITSATSRHAARPQRVAAVAIARAEED</sequence>
<keyword evidence="2" id="KW-1185">Reference proteome</keyword>